<gene>
    <name evidence="1" type="ORF">SCHIN_v1c07580</name>
</gene>
<dbReference type="EMBL" id="CP043026">
    <property type="protein sequence ID" value="QEH61953.1"/>
    <property type="molecule type" value="Genomic_DNA"/>
</dbReference>
<proteinExistence type="predicted"/>
<dbReference type="Proteomes" id="UP000323144">
    <property type="component" value="Chromosome"/>
</dbReference>
<keyword evidence="2" id="KW-1185">Reference proteome</keyword>
<name>A0A5B9Y585_9MOLU</name>
<organism evidence="1 2">
    <name type="scientific">Spiroplasma chinense</name>
    <dbReference type="NCBI Taxonomy" id="216932"/>
    <lineage>
        <taxon>Bacteria</taxon>
        <taxon>Bacillati</taxon>
        <taxon>Mycoplasmatota</taxon>
        <taxon>Mollicutes</taxon>
        <taxon>Entomoplasmatales</taxon>
        <taxon>Spiroplasmataceae</taxon>
        <taxon>Spiroplasma</taxon>
    </lineage>
</organism>
<protein>
    <submittedName>
        <fullName evidence="1">Uncharacterized protein</fullName>
    </submittedName>
</protein>
<reference evidence="1 2" key="1">
    <citation type="submission" date="2019-08" db="EMBL/GenBank/DDBJ databases">
        <title>Complete genome sequence of Spiroplasma chinense CCH (DSM 19755).</title>
        <authorList>
            <person name="Shen H.-Y."/>
            <person name="Lin Y.-C."/>
            <person name="Chou L."/>
            <person name="Kuo C.-H."/>
        </authorList>
    </citation>
    <scope>NUCLEOTIDE SEQUENCE [LARGE SCALE GENOMIC DNA]</scope>
    <source>
        <strain evidence="1 2">CCH</strain>
    </source>
</reference>
<dbReference type="AlphaFoldDB" id="A0A5B9Y585"/>
<dbReference type="KEGG" id="schi:SCHIN_v1c07580"/>
<accession>A0A5B9Y585</accession>
<sequence>MKLIKEIDKELSFDLKINGDKNDFGIEELQPRIILNLDKQNQSFEISNNIYSSKMTNFIFEKWPKQGSLVVKYLYFRYFLALKEIIENQNTIFDDMDVIEKEFIIYRLRNYKKQCELLL</sequence>
<dbReference type="RefSeq" id="WP_166508329.1">
    <property type="nucleotide sequence ID" value="NZ_CP043026.1"/>
</dbReference>
<evidence type="ECO:0000313" key="2">
    <source>
        <dbReference type="Proteomes" id="UP000323144"/>
    </source>
</evidence>
<evidence type="ECO:0000313" key="1">
    <source>
        <dbReference type="EMBL" id="QEH61953.1"/>
    </source>
</evidence>